<evidence type="ECO:0000313" key="15">
    <source>
        <dbReference type="EMBL" id="EDQ88581.1"/>
    </source>
</evidence>
<feature type="chain" id="PRO_5002745168" evidence="14">
    <location>
        <begin position="24"/>
        <end position="480"/>
    </location>
</feature>
<evidence type="ECO:0000256" key="4">
    <source>
        <dbReference type="ARBA" id="ARBA00022475"/>
    </source>
</evidence>
<keyword evidence="8 13" id="KW-0472">Membrane</keyword>
<dbReference type="OMA" id="ILMERAH"/>
<dbReference type="Pfam" id="PF04906">
    <property type="entry name" value="Tweety"/>
    <property type="match status" value="1"/>
</dbReference>
<keyword evidence="16" id="KW-1185">Reference proteome</keyword>
<keyword evidence="14" id="KW-0732">Signal</keyword>
<organism evidence="15 16">
    <name type="scientific">Monosiga brevicollis</name>
    <name type="common">Choanoflagellate</name>
    <dbReference type="NCBI Taxonomy" id="81824"/>
    <lineage>
        <taxon>Eukaryota</taxon>
        <taxon>Choanoflagellata</taxon>
        <taxon>Craspedida</taxon>
        <taxon>Salpingoecidae</taxon>
        <taxon>Monosiga</taxon>
    </lineage>
</organism>
<keyword evidence="5 13" id="KW-0812">Transmembrane</keyword>
<dbReference type="GeneID" id="5891845"/>
<keyword evidence="11" id="KW-0868">Chloride</keyword>
<keyword evidence="4" id="KW-1003">Cell membrane</keyword>
<protein>
    <submittedName>
        <fullName evidence="15">Uncharacterized protein</fullName>
    </submittedName>
</protein>
<accession>A9V1K2</accession>
<evidence type="ECO:0000256" key="8">
    <source>
        <dbReference type="ARBA" id="ARBA00023136"/>
    </source>
</evidence>
<sequence>MFKSTTAAAAVLLALALASVVTGQITCDNGNTPVDVNFEVDYDVYVEGNQVKYWGKSGTNWTQDDINQDRLLDVFFRGAIVAVVFGLLFFLGILCWAMCRCCCCRQKCRLHEVSATCQIVLLVLVILMVVIAIIFVGVGLGADKKQSDAMTGIPEVVQLFADIPDEIYNASVPLFDLVEETIDTIENNDGLQAAGVDADDLRQIRDALESIREEASSFDASELTKSFDDDLQDYDKSRSRFLRAVLGVLCAFVVLTAIFALWNAKGPDTCRPAATGACKPITCIISSLTLLLVLILWIVAAVFIYVAQLSSDFCIDADVHVMQLAEFDASADGDIGVYYITCDQDETLRSCNNPFQGDMNSILEALEDFGTTVNDIDCSGAAPYVAECESGKQELINAYNELNNITTTFVDAVLGCGLFNERYQAVVILLCNDFAGSIGSTTQVLLGFAVIFSLTEIFARLLSDTFEEQYGDLEAGSKAV</sequence>
<comment type="subcellular location">
    <subcellularLocation>
        <location evidence="1">Cell membrane</location>
        <topology evidence="1">Multi-pass membrane protein</topology>
    </subcellularLocation>
</comment>
<dbReference type="GO" id="GO:0005254">
    <property type="term" value="F:chloride channel activity"/>
    <property type="evidence" value="ECO:0007669"/>
    <property type="project" value="UniProtKB-KW"/>
</dbReference>
<evidence type="ECO:0000256" key="13">
    <source>
        <dbReference type="SAM" id="Phobius"/>
    </source>
</evidence>
<dbReference type="RefSeq" id="XP_001746685.1">
    <property type="nucleotide sequence ID" value="XM_001746633.1"/>
</dbReference>
<reference evidence="15 16" key="1">
    <citation type="journal article" date="2008" name="Nature">
        <title>The genome of the choanoflagellate Monosiga brevicollis and the origin of metazoans.</title>
        <authorList>
            <consortium name="JGI Sequencing"/>
            <person name="King N."/>
            <person name="Westbrook M.J."/>
            <person name="Young S.L."/>
            <person name="Kuo A."/>
            <person name="Abedin M."/>
            <person name="Chapman J."/>
            <person name="Fairclough S."/>
            <person name="Hellsten U."/>
            <person name="Isogai Y."/>
            <person name="Letunic I."/>
            <person name="Marr M."/>
            <person name="Pincus D."/>
            <person name="Putnam N."/>
            <person name="Rokas A."/>
            <person name="Wright K.J."/>
            <person name="Zuzow R."/>
            <person name="Dirks W."/>
            <person name="Good M."/>
            <person name="Goodstein D."/>
            <person name="Lemons D."/>
            <person name="Li W."/>
            <person name="Lyons J.B."/>
            <person name="Morris A."/>
            <person name="Nichols S."/>
            <person name="Richter D.J."/>
            <person name="Salamov A."/>
            <person name="Bork P."/>
            <person name="Lim W.A."/>
            <person name="Manning G."/>
            <person name="Miller W.T."/>
            <person name="McGinnis W."/>
            <person name="Shapiro H."/>
            <person name="Tjian R."/>
            <person name="Grigoriev I.V."/>
            <person name="Rokhsar D."/>
        </authorList>
    </citation>
    <scope>NUCLEOTIDE SEQUENCE [LARGE SCALE GENOMIC DNA]</scope>
    <source>
        <strain evidence="16">MX1 / ATCC 50154</strain>
    </source>
</reference>
<keyword evidence="9" id="KW-0869">Chloride channel</keyword>
<keyword evidence="7" id="KW-0406">Ion transport</keyword>
<proteinExistence type="inferred from homology"/>
<feature type="transmembrane region" description="Helical" evidence="13">
    <location>
        <begin position="74"/>
        <end position="98"/>
    </location>
</feature>
<dbReference type="KEGG" id="mbr:MONBRDRAFT_32759"/>
<dbReference type="GO" id="GO:0005886">
    <property type="term" value="C:plasma membrane"/>
    <property type="evidence" value="ECO:0007669"/>
    <property type="project" value="UniProtKB-SubCell"/>
</dbReference>
<evidence type="ECO:0000256" key="12">
    <source>
        <dbReference type="ARBA" id="ARBA00023303"/>
    </source>
</evidence>
<evidence type="ECO:0000256" key="14">
    <source>
        <dbReference type="SAM" id="SignalP"/>
    </source>
</evidence>
<evidence type="ECO:0000313" key="16">
    <source>
        <dbReference type="Proteomes" id="UP000001357"/>
    </source>
</evidence>
<dbReference type="Proteomes" id="UP000001357">
    <property type="component" value="Unassembled WGS sequence"/>
</dbReference>
<dbReference type="AlphaFoldDB" id="A9V1K2"/>
<feature type="transmembrane region" description="Helical" evidence="13">
    <location>
        <begin position="119"/>
        <end position="142"/>
    </location>
</feature>
<evidence type="ECO:0000256" key="3">
    <source>
        <dbReference type="ARBA" id="ARBA00022448"/>
    </source>
</evidence>
<feature type="transmembrane region" description="Helical" evidence="13">
    <location>
        <begin position="283"/>
        <end position="306"/>
    </location>
</feature>
<name>A9V1K2_MONBE</name>
<evidence type="ECO:0000256" key="2">
    <source>
        <dbReference type="ARBA" id="ARBA00009849"/>
    </source>
</evidence>
<comment type="similarity">
    <text evidence="2">Belongs to the tweety family.</text>
</comment>
<feature type="transmembrane region" description="Helical" evidence="13">
    <location>
        <begin position="241"/>
        <end position="262"/>
    </location>
</feature>
<evidence type="ECO:0000256" key="7">
    <source>
        <dbReference type="ARBA" id="ARBA00023065"/>
    </source>
</evidence>
<evidence type="ECO:0000256" key="11">
    <source>
        <dbReference type="ARBA" id="ARBA00023214"/>
    </source>
</evidence>
<evidence type="ECO:0000256" key="6">
    <source>
        <dbReference type="ARBA" id="ARBA00022989"/>
    </source>
</evidence>
<keyword evidence="3" id="KW-0813">Transport</keyword>
<gene>
    <name evidence="15" type="ORF">MONBRDRAFT_32759</name>
</gene>
<dbReference type="EMBL" id="CH991554">
    <property type="protein sequence ID" value="EDQ88581.1"/>
    <property type="molecule type" value="Genomic_DNA"/>
</dbReference>
<dbReference type="PANTHER" id="PTHR12424:SF19">
    <property type="entry name" value="INTEGRASE ZINC-BINDING DOMAIN-CONTAINING PROTEIN"/>
    <property type="match status" value="1"/>
</dbReference>
<evidence type="ECO:0000256" key="5">
    <source>
        <dbReference type="ARBA" id="ARBA00022692"/>
    </source>
</evidence>
<dbReference type="InParanoid" id="A9V1K2"/>
<dbReference type="InterPro" id="IPR006990">
    <property type="entry name" value="Tweety"/>
</dbReference>
<keyword evidence="6 13" id="KW-1133">Transmembrane helix</keyword>
<dbReference type="PANTHER" id="PTHR12424">
    <property type="entry name" value="TWEETY-RELATED"/>
    <property type="match status" value="1"/>
</dbReference>
<evidence type="ECO:0000256" key="9">
    <source>
        <dbReference type="ARBA" id="ARBA00023173"/>
    </source>
</evidence>
<feature type="signal peptide" evidence="14">
    <location>
        <begin position="1"/>
        <end position="23"/>
    </location>
</feature>
<evidence type="ECO:0000256" key="10">
    <source>
        <dbReference type="ARBA" id="ARBA00023180"/>
    </source>
</evidence>
<dbReference type="GO" id="GO:0034707">
    <property type="term" value="C:chloride channel complex"/>
    <property type="evidence" value="ECO:0007669"/>
    <property type="project" value="UniProtKB-KW"/>
</dbReference>
<keyword evidence="10" id="KW-0325">Glycoprotein</keyword>
<evidence type="ECO:0000256" key="1">
    <source>
        <dbReference type="ARBA" id="ARBA00004651"/>
    </source>
</evidence>
<keyword evidence="12" id="KW-0407">Ion channel</keyword>